<evidence type="ECO:0000313" key="1">
    <source>
        <dbReference type="EMBL" id="GAG20560.1"/>
    </source>
</evidence>
<dbReference type="EMBL" id="BARS01034288">
    <property type="protein sequence ID" value="GAG20560.1"/>
    <property type="molecule type" value="Genomic_DNA"/>
</dbReference>
<proteinExistence type="predicted"/>
<protein>
    <recommendedName>
        <fullName evidence="2">VWFA domain-containing protein</fullName>
    </recommendedName>
</protein>
<feature type="non-terminal residue" evidence="1">
    <location>
        <position position="1"/>
    </location>
</feature>
<dbReference type="SUPFAM" id="SSF53300">
    <property type="entry name" value="vWA-like"/>
    <property type="match status" value="1"/>
</dbReference>
<dbReference type="InterPro" id="IPR036465">
    <property type="entry name" value="vWFA_dom_sf"/>
</dbReference>
<dbReference type="AlphaFoldDB" id="X0VQS3"/>
<sequence length="259" mass="27974">AVRFVEKLTDSQIPALFGLTVFGSDDASGSEAYFSPVPPGKGTGPAIIEALTRLKPAGMSPIASALVHSSQSLPVNGNNYIILITDGVENTGGGPISVTKSLMQRDLITLLDVVGFIEHVEENPLISELIKTGDGTYMPAWRAEALIEKYSTTIDAQIERSRLGMAGYRCFIGSLNGFPAYGTTVELRNSAGQLIESRNFWRGIFENLPEGRYTLTANHGNSTPQTKTITVAAGLRKEENFVFNVETGGFTFEHLIKNT</sequence>
<evidence type="ECO:0008006" key="2">
    <source>
        <dbReference type="Google" id="ProtNLM"/>
    </source>
</evidence>
<reference evidence="1" key="1">
    <citation type="journal article" date="2014" name="Front. Microbiol.">
        <title>High frequency of phylogenetically diverse reductive dehalogenase-homologous genes in deep subseafloor sedimentary metagenomes.</title>
        <authorList>
            <person name="Kawai M."/>
            <person name="Futagami T."/>
            <person name="Toyoda A."/>
            <person name="Takaki Y."/>
            <person name="Nishi S."/>
            <person name="Hori S."/>
            <person name="Arai W."/>
            <person name="Tsubouchi T."/>
            <person name="Morono Y."/>
            <person name="Uchiyama I."/>
            <person name="Ito T."/>
            <person name="Fujiyama A."/>
            <person name="Inagaki F."/>
            <person name="Takami H."/>
        </authorList>
    </citation>
    <scope>NUCLEOTIDE SEQUENCE</scope>
    <source>
        <strain evidence="1">Expedition CK06-06</strain>
    </source>
</reference>
<gene>
    <name evidence="1" type="ORF">S01H1_52991</name>
</gene>
<feature type="non-terminal residue" evidence="1">
    <location>
        <position position="259"/>
    </location>
</feature>
<accession>X0VQS3</accession>
<name>X0VQS3_9ZZZZ</name>
<organism evidence="1">
    <name type="scientific">marine sediment metagenome</name>
    <dbReference type="NCBI Taxonomy" id="412755"/>
    <lineage>
        <taxon>unclassified sequences</taxon>
        <taxon>metagenomes</taxon>
        <taxon>ecological metagenomes</taxon>
    </lineage>
</organism>
<dbReference type="Gene3D" id="3.40.50.410">
    <property type="entry name" value="von Willebrand factor, type A domain"/>
    <property type="match status" value="1"/>
</dbReference>
<comment type="caution">
    <text evidence="1">The sequence shown here is derived from an EMBL/GenBank/DDBJ whole genome shotgun (WGS) entry which is preliminary data.</text>
</comment>